<reference evidence="1 2" key="1">
    <citation type="submission" date="2016-10" db="EMBL/GenBank/DDBJ databases">
        <authorList>
            <person name="de Groot N.N."/>
        </authorList>
    </citation>
    <scope>NUCLEOTIDE SEQUENCE [LARGE SCALE GENOMIC DNA]</scope>
    <source>
        <strain evidence="1 2">LMG 27731</strain>
    </source>
</reference>
<organism evidence="1 2">
    <name type="scientific">Paraburkholderia aspalathi</name>
    <dbReference type="NCBI Taxonomy" id="1324617"/>
    <lineage>
        <taxon>Bacteria</taxon>
        <taxon>Pseudomonadati</taxon>
        <taxon>Pseudomonadota</taxon>
        <taxon>Betaproteobacteria</taxon>
        <taxon>Burkholderiales</taxon>
        <taxon>Burkholderiaceae</taxon>
        <taxon>Paraburkholderia</taxon>
    </lineage>
</organism>
<dbReference type="AlphaFoldDB" id="A0A1I7ELS3"/>
<evidence type="ECO:0000313" key="2">
    <source>
        <dbReference type="Proteomes" id="UP000198844"/>
    </source>
</evidence>
<sequence>MNYREKSHVIAKRTPSIAAAPEAIKPPRQRDRVRTLTELQLALSRLQRACKKVSIAAVAKEAKVTPALIHNTYPDFAEQVRALVNKSTRAQRDDKHQELQLQRAATTRLYQLIANQNKEIVDLASVNEALRAEIQILKGIVEGKVLTAPFGRKNE</sequence>
<dbReference type="Proteomes" id="UP000198844">
    <property type="component" value="Unassembled WGS sequence"/>
</dbReference>
<dbReference type="Gene3D" id="1.10.357.10">
    <property type="entry name" value="Tetracycline Repressor, domain 2"/>
    <property type="match status" value="1"/>
</dbReference>
<dbReference type="RefSeq" id="WP_208620738.1">
    <property type="nucleotide sequence ID" value="NZ_FPBH01000030.1"/>
</dbReference>
<accession>A0A1I7ELS3</accession>
<evidence type="ECO:0000313" key="1">
    <source>
        <dbReference type="EMBL" id="SFU24894.1"/>
    </source>
</evidence>
<gene>
    <name evidence="1" type="ORF">SAMN05192563_103090</name>
</gene>
<proteinExistence type="predicted"/>
<dbReference type="EMBL" id="FPBH01000030">
    <property type="protein sequence ID" value="SFU24894.1"/>
    <property type="molecule type" value="Genomic_DNA"/>
</dbReference>
<name>A0A1I7ELS3_9BURK</name>
<protein>
    <submittedName>
        <fullName evidence="1">Transcriptional regulator, TetR family</fullName>
    </submittedName>
</protein>